<accession>E8WY68</accession>
<proteinExistence type="predicted"/>
<protein>
    <submittedName>
        <fullName evidence="1">Uncharacterized protein</fullName>
    </submittedName>
</protein>
<dbReference type="PANTHER" id="PTHR43737">
    <property type="entry name" value="BLL7424 PROTEIN"/>
    <property type="match status" value="1"/>
</dbReference>
<gene>
    <name evidence="1" type="ordered locus">AciX9_1643</name>
</gene>
<organism evidence="2">
    <name type="scientific">Granulicella tundricola (strain ATCC BAA-1859 / DSM 23138 / MP5ACTX9)</name>
    <dbReference type="NCBI Taxonomy" id="1198114"/>
    <lineage>
        <taxon>Bacteria</taxon>
        <taxon>Pseudomonadati</taxon>
        <taxon>Acidobacteriota</taxon>
        <taxon>Terriglobia</taxon>
        <taxon>Terriglobales</taxon>
        <taxon>Acidobacteriaceae</taxon>
        <taxon>Granulicella</taxon>
    </lineage>
</organism>
<keyword evidence="2" id="KW-1185">Reference proteome</keyword>
<dbReference type="eggNOG" id="COG5267">
    <property type="taxonomic scope" value="Bacteria"/>
</dbReference>
<dbReference type="EMBL" id="CP002480">
    <property type="protein sequence ID" value="ADW68695.1"/>
    <property type="molecule type" value="Genomic_DNA"/>
</dbReference>
<dbReference type="PaxDb" id="1198114-AciX9_1643"/>
<dbReference type="Proteomes" id="UP000000343">
    <property type="component" value="Chromosome"/>
</dbReference>
<name>E8WY68_GRATM</name>
<evidence type="ECO:0000313" key="2">
    <source>
        <dbReference type="Proteomes" id="UP000000343"/>
    </source>
</evidence>
<dbReference type="InterPro" id="IPR014756">
    <property type="entry name" value="Ig_E-set"/>
</dbReference>
<dbReference type="Pfam" id="PF08811">
    <property type="entry name" value="DUF1800"/>
    <property type="match status" value="1"/>
</dbReference>
<dbReference type="KEGG" id="acm:AciX9_1643"/>
<dbReference type="InterPro" id="IPR014917">
    <property type="entry name" value="DUF1800"/>
</dbReference>
<dbReference type="PANTHER" id="PTHR43737:SF1">
    <property type="entry name" value="DUF1501 DOMAIN-CONTAINING PROTEIN"/>
    <property type="match status" value="1"/>
</dbReference>
<evidence type="ECO:0000313" key="1">
    <source>
        <dbReference type="EMBL" id="ADW68695.1"/>
    </source>
</evidence>
<dbReference type="SUPFAM" id="SSF81296">
    <property type="entry name" value="E set domains"/>
    <property type="match status" value="1"/>
</dbReference>
<sequence length="709" mass="72827">MGLGSAMLLGGCSGSGNSGSTGGGPVLSPTVAVTGGASTRLGGTTQFAATVANTNNLSVTWQVNGTTGGSSANGMITSTGTYTAPATLPSPNTVTISAVSAASASAVGTLSEAVWNPVPVVTAAAATQTGTASTVMIDVKGTSFVSGAQIQVGGASVTTTAVSSTELQASVAATTAASLAVDVWNPDPGAAASTVSQVAISVVKVPVAAASRLLDQATFGPTLADIQHVQTVGLDGYLTEQFATPATVLADVPNPQPATCTNVPANCAQSEWWQAALTGQDQLRERVAFALAEMFVISSNSVNGYTITPYQNLLTKDAFGNFSTVMKDVTLSTGMGAYLNMLNSYKPGNGQIANENYSRENMQLFTIGINELNEDGTATLDGSGNMIPAYTQAQVQAFARAYTGWTYATATGGSPTKYPNGTANFDMPMAAVESAHDVTAKVLLNGTTLPANQTAEQDLDGALANLFAHKNVGPFVCKQLIQHLVASNPSGAYVKRVATVFADNGSGVRGDLKAVVYAILMDPEARAGDTNTAAEGGHLREPVLYLANVMRGLGYSNTDPNGYYATLSNYSGNLSEKPYAAGSVFNFFPPSYVIPGTTVNAPEFSLENTASAVLRLTLANSLVYNGISGFTVDLSATSALGIMASKTGNAATDSGNLVDALGTIFMHGQMPTNMRTAIVNHVMTLTNIPQRVRVATYLVITSSGYKVMH</sequence>
<dbReference type="STRING" id="1198114.AciX9_1643"/>
<dbReference type="HOGENOM" id="CLU_023627_0_0_0"/>
<reference evidence="2" key="1">
    <citation type="submission" date="2011-01" db="EMBL/GenBank/DDBJ databases">
        <title>Complete sequence of chromosome of Acidobacterium sp. MP5ACTX9.</title>
        <authorList>
            <consortium name="US DOE Joint Genome Institute"/>
            <person name="Lucas S."/>
            <person name="Copeland A."/>
            <person name="Lapidus A."/>
            <person name="Cheng J.-F."/>
            <person name="Goodwin L."/>
            <person name="Pitluck S."/>
            <person name="Teshima H."/>
            <person name="Detter J.C."/>
            <person name="Han C."/>
            <person name="Tapia R."/>
            <person name="Land M."/>
            <person name="Hauser L."/>
            <person name="Kyrpides N."/>
            <person name="Ivanova N."/>
            <person name="Ovchinnikova G."/>
            <person name="Pagani I."/>
            <person name="Rawat S.R."/>
            <person name="Mannisto M."/>
            <person name="Haggblom M.M."/>
            <person name="Woyke T."/>
        </authorList>
    </citation>
    <scope>NUCLEOTIDE SEQUENCE [LARGE SCALE GENOMIC DNA]</scope>
    <source>
        <strain evidence="2">MP5ACTX9</strain>
    </source>
</reference>
<dbReference type="AlphaFoldDB" id="E8WY68"/>